<evidence type="ECO:0000259" key="2">
    <source>
        <dbReference type="PROSITE" id="PS50887"/>
    </source>
</evidence>
<dbReference type="CDD" id="cd01949">
    <property type="entry name" value="GGDEF"/>
    <property type="match status" value="1"/>
</dbReference>
<gene>
    <name evidence="3" type="ORF">G3I67_04985</name>
</gene>
<dbReference type="NCBIfam" id="TIGR00254">
    <property type="entry name" value="GGDEF"/>
    <property type="match status" value="1"/>
</dbReference>
<dbReference type="InterPro" id="IPR043128">
    <property type="entry name" value="Rev_trsase/Diguanyl_cyclase"/>
</dbReference>
<dbReference type="SMART" id="SM00267">
    <property type="entry name" value="GGDEF"/>
    <property type="match status" value="1"/>
</dbReference>
<dbReference type="Pfam" id="PF00990">
    <property type="entry name" value="GGDEF"/>
    <property type="match status" value="1"/>
</dbReference>
<comment type="caution">
    <text evidence="3">The sequence shown here is derived from an EMBL/GenBank/DDBJ whole genome shotgun (WGS) entry which is preliminary data.</text>
</comment>
<feature type="domain" description="GGDEF" evidence="2">
    <location>
        <begin position="251"/>
        <end position="383"/>
    </location>
</feature>
<evidence type="ECO:0000256" key="1">
    <source>
        <dbReference type="SAM" id="Phobius"/>
    </source>
</evidence>
<organism evidence="3">
    <name type="scientific">Sheuella amnicola</name>
    <dbReference type="NCBI Taxonomy" id="2707330"/>
    <lineage>
        <taxon>Bacteria</taxon>
        <taxon>Pseudomonadati</taxon>
        <taxon>Pseudomonadota</taxon>
        <taxon>Betaproteobacteria</taxon>
        <taxon>Burkholderiales</taxon>
        <taxon>Alcaligenaceae</taxon>
        <taxon>Sheuella</taxon>
    </lineage>
</organism>
<dbReference type="InterPro" id="IPR029787">
    <property type="entry name" value="Nucleotide_cyclase"/>
</dbReference>
<reference evidence="3" key="1">
    <citation type="submission" date="2020-02" db="EMBL/GenBank/DDBJ databases">
        <authorList>
            <person name="Chen W.-M."/>
        </authorList>
    </citation>
    <scope>NUCLEOTIDE SEQUENCE</scope>
    <source>
        <strain evidence="3">NBD-18</strain>
    </source>
</reference>
<dbReference type="SUPFAM" id="SSF55073">
    <property type="entry name" value="Nucleotide cyclase"/>
    <property type="match status" value="1"/>
</dbReference>
<dbReference type="InterPro" id="IPR000160">
    <property type="entry name" value="GGDEF_dom"/>
</dbReference>
<keyword evidence="1" id="KW-1133">Transmembrane helix</keyword>
<dbReference type="EMBL" id="JAAGRN010000003">
    <property type="protein sequence ID" value="NDY82583.1"/>
    <property type="molecule type" value="Genomic_DNA"/>
</dbReference>
<keyword evidence="1" id="KW-0472">Membrane</keyword>
<feature type="transmembrane region" description="Helical" evidence="1">
    <location>
        <begin position="177"/>
        <end position="196"/>
    </location>
</feature>
<accession>A0A6B2QX76</accession>
<sequence>MAQTDRRKLTHPNELPKLIAWAVSVVAMLMLVNSAWTYTNISALVKQSQEYSYGELAKGLAIAVSDSIVTRDYGELETSLRQVLSNTSIVQASVADLNGKVLASMRRNEKNKVVINFSQATLSMPKHVGVDPYIQFEEDSRAKVWYAINPGVRAGWLYLEISDRVSEQILYSLKRNALIFTTVIFILGMAVLSVVLGRSFRRMRARETALEKQNNDLSNAAFHDSLTKLPNRLMYEISLKNAIAIAETDSTLVAVCFIDLDGFKAINDELGHDVGDVVLVKIAERLRMMLREYDTVIRLGGDEFILILTGIKTREEIQRLLDRVIGAINAPLNLGDLRRHVGATIGVVLCPLNDVNATAVLNQADHMMYEAKKEGKNRWKFSG</sequence>
<dbReference type="PROSITE" id="PS50887">
    <property type="entry name" value="GGDEF"/>
    <property type="match status" value="1"/>
</dbReference>
<dbReference type="Gene3D" id="3.30.70.270">
    <property type="match status" value="1"/>
</dbReference>
<dbReference type="PANTHER" id="PTHR46663">
    <property type="entry name" value="DIGUANYLATE CYCLASE DGCT-RELATED"/>
    <property type="match status" value="1"/>
</dbReference>
<name>A0A6B2QX76_9BURK</name>
<proteinExistence type="predicted"/>
<evidence type="ECO:0000313" key="3">
    <source>
        <dbReference type="EMBL" id="NDY82583.1"/>
    </source>
</evidence>
<dbReference type="AlphaFoldDB" id="A0A6B2QX76"/>
<keyword evidence="1" id="KW-0812">Transmembrane</keyword>
<feature type="transmembrane region" description="Helical" evidence="1">
    <location>
        <begin position="18"/>
        <end position="38"/>
    </location>
</feature>
<dbReference type="InterPro" id="IPR052163">
    <property type="entry name" value="DGC-Regulatory_Protein"/>
</dbReference>
<dbReference type="PANTHER" id="PTHR46663:SF2">
    <property type="entry name" value="GGDEF DOMAIN-CONTAINING PROTEIN"/>
    <property type="match status" value="1"/>
</dbReference>
<dbReference type="RefSeq" id="WP_163652178.1">
    <property type="nucleotide sequence ID" value="NZ_JAAGRN010000003.1"/>
</dbReference>
<protein>
    <submittedName>
        <fullName evidence="3">GGDEF domain-containing protein</fullName>
    </submittedName>
</protein>